<dbReference type="Proteomes" id="UP000337189">
    <property type="component" value="Unassembled WGS sequence"/>
</dbReference>
<name>A0A5E4UD64_9BURK</name>
<dbReference type="RefSeq" id="WP_150690298.1">
    <property type="nucleotide sequence ID" value="NZ_CABPSJ010000002.1"/>
</dbReference>
<reference evidence="1 2" key="1">
    <citation type="submission" date="2019-08" db="EMBL/GenBank/DDBJ databases">
        <authorList>
            <person name="Peeters C."/>
        </authorList>
    </citation>
    <scope>NUCLEOTIDE SEQUENCE [LARGE SCALE GENOMIC DNA]</scope>
    <source>
        <strain evidence="1 2">LMG 31110</strain>
    </source>
</reference>
<dbReference type="Pfam" id="PF09956">
    <property type="entry name" value="Phage_cement_2"/>
    <property type="match status" value="1"/>
</dbReference>
<sequence>MKTQQVVLTTSVIAATDLIRRRFVAFDGTVCAAGAKALGVVEADTEAGGVAPANILGAILVEAGGAIAAGAEVESDASGRAVTKAAGASNGYAWDSAAAVGDLIRIVRSI</sequence>
<evidence type="ECO:0008006" key="3">
    <source>
        <dbReference type="Google" id="ProtNLM"/>
    </source>
</evidence>
<accession>A0A5E4UD64</accession>
<organism evidence="1 2">
    <name type="scientific">Pandoraea communis</name>
    <dbReference type="NCBI Taxonomy" id="2508297"/>
    <lineage>
        <taxon>Bacteria</taxon>
        <taxon>Pseudomonadati</taxon>
        <taxon>Pseudomonadota</taxon>
        <taxon>Betaproteobacteria</taxon>
        <taxon>Burkholderiales</taxon>
        <taxon>Burkholderiaceae</taxon>
        <taxon>Pandoraea</taxon>
    </lineage>
</organism>
<gene>
    <name evidence="1" type="ORF">PCO31110_01988</name>
</gene>
<evidence type="ECO:0000313" key="2">
    <source>
        <dbReference type="Proteomes" id="UP000337189"/>
    </source>
</evidence>
<dbReference type="EMBL" id="CABPSJ010000002">
    <property type="protein sequence ID" value="VVD97970.1"/>
    <property type="molecule type" value="Genomic_DNA"/>
</dbReference>
<protein>
    <recommendedName>
        <fullName evidence="3">DUF2190 domain-containing protein</fullName>
    </recommendedName>
</protein>
<dbReference type="InterPro" id="IPR011231">
    <property type="entry name" value="Phage_VT1-Sakai_H0018"/>
</dbReference>
<proteinExistence type="predicted"/>
<dbReference type="OrthoDB" id="8594895at2"/>
<dbReference type="AlphaFoldDB" id="A0A5E4UD64"/>
<evidence type="ECO:0000313" key="1">
    <source>
        <dbReference type="EMBL" id="VVD97970.1"/>
    </source>
</evidence>